<dbReference type="RefSeq" id="WP_078349581.1">
    <property type="nucleotide sequence ID" value="NZ_MBTF01000023.1"/>
</dbReference>
<evidence type="ECO:0000313" key="3">
    <source>
        <dbReference type="Proteomes" id="UP000189739"/>
    </source>
</evidence>
<feature type="chain" id="PRO_5010588379" evidence="1">
    <location>
        <begin position="20"/>
        <end position="329"/>
    </location>
</feature>
<dbReference type="AlphaFoldDB" id="A0A1S9PE52"/>
<keyword evidence="3" id="KW-1185">Reference proteome</keyword>
<sequence length="329" mass="37105">MKYILTLISLIFINFCCIAQVSVQSANWNDHIDQRSRREIKLLNDQVMACFKSGDSVKLMSIYSDGLKQRAAGKTGAIVDFLQPIITTTNYSLLDEYLCTNSATGGVSSIFKGVSGDNDYKLNYTVFAKETYWSLLLYNYNDIEILVTCGYSKYGNNWKLDNLYAGQYKLKGNTAVGLYRKAEKYFADGDIADAVIMMYLARQLVAPASNIFEYFKLPEMKEFGDKIYKEAGSKLPLEISTISTAPKIVGIEPVVIPEGIFPMINYYTSIPLTDTVKLKAENDSIQKNIGNVLVNINKHNTMVFFRAYNQIPDGKTPMKRYGFVMKISK</sequence>
<organism evidence="2 3">
    <name type="scientific">Mucilaginibacter pedocola</name>
    <dbReference type="NCBI Taxonomy" id="1792845"/>
    <lineage>
        <taxon>Bacteria</taxon>
        <taxon>Pseudomonadati</taxon>
        <taxon>Bacteroidota</taxon>
        <taxon>Sphingobacteriia</taxon>
        <taxon>Sphingobacteriales</taxon>
        <taxon>Sphingobacteriaceae</taxon>
        <taxon>Mucilaginibacter</taxon>
    </lineage>
</organism>
<evidence type="ECO:0000256" key="1">
    <source>
        <dbReference type="SAM" id="SignalP"/>
    </source>
</evidence>
<gene>
    <name evidence="2" type="ORF">BC343_09500</name>
</gene>
<name>A0A1S9PE52_9SPHI</name>
<accession>A0A1S9PE52</accession>
<comment type="caution">
    <text evidence="2">The sequence shown here is derived from an EMBL/GenBank/DDBJ whole genome shotgun (WGS) entry which is preliminary data.</text>
</comment>
<feature type="signal peptide" evidence="1">
    <location>
        <begin position="1"/>
        <end position="19"/>
    </location>
</feature>
<protein>
    <submittedName>
        <fullName evidence="2">Uncharacterized protein</fullName>
    </submittedName>
</protein>
<evidence type="ECO:0000313" key="2">
    <source>
        <dbReference type="EMBL" id="OOQ58868.1"/>
    </source>
</evidence>
<keyword evidence="1" id="KW-0732">Signal</keyword>
<proteinExistence type="predicted"/>
<reference evidence="2 3" key="1">
    <citation type="submission" date="2016-07" db="EMBL/GenBank/DDBJ databases">
        <title>Genomic analysis of zinc-resistant bacterium Mucilaginibacter pedocola TBZ30.</title>
        <authorList>
            <person name="Huang J."/>
            <person name="Tang J."/>
        </authorList>
    </citation>
    <scope>NUCLEOTIDE SEQUENCE [LARGE SCALE GENOMIC DNA]</scope>
    <source>
        <strain evidence="2 3">TBZ30</strain>
    </source>
</reference>
<dbReference type="EMBL" id="MBTF01000023">
    <property type="protein sequence ID" value="OOQ58868.1"/>
    <property type="molecule type" value="Genomic_DNA"/>
</dbReference>
<dbReference type="OrthoDB" id="1113095at2"/>
<dbReference type="Proteomes" id="UP000189739">
    <property type="component" value="Unassembled WGS sequence"/>
</dbReference>
<dbReference type="STRING" id="1792845.BC343_09500"/>